<dbReference type="SUPFAM" id="SSF46689">
    <property type="entry name" value="Homeodomain-like"/>
    <property type="match status" value="1"/>
</dbReference>
<dbReference type="GO" id="GO:0003955">
    <property type="term" value="F:NAD(P)H dehydrogenase (quinone) activity"/>
    <property type="evidence" value="ECO:0007669"/>
    <property type="project" value="TreeGrafter"/>
</dbReference>
<evidence type="ECO:0000259" key="4">
    <source>
        <dbReference type="PROSITE" id="PS50977"/>
    </source>
</evidence>
<dbReference type="PROSITE" id="PS50977">
    <property type="entry name" value="HTH_TETR_2"/>
    <property type="match status" value="1"/>
</dbReference>
<dbReference type="PANTHER" id="PTHR10204:SF34">
    <property type="entry name" value="NAD(P)H DEHYDROGENASE [QUINONE] 1 ISOFORM 1"/>
    <property type="match status" value="1"/>
</dbReference>
<dbReference type="InterPro" id="IPR051545">
    <property type="entry name" value="NAD(P)H_dehydrogenase_qn"/>
</dbReference>
<dbReference type="InterPro" id="IPR009057">
    <property type="entry name" value="Homeodomain-like_sf"/>
</dbReference>
<dbReference type="GO" id="GO:0003677">
    <property type="term" value="F:DNA binding"/>
    <property type="evidence" value="ECO:0007669"/>
    <property type="project" value="UniProtKB-KW"/>
</dbReference>
<dbReference type="SUPFAM" id="SSF52218">
    <property type="entry name" value="Flavoproteins"/>
    <property type="match status" value="1"/>
</dbReference>
<dbReference type="GO" id="GO:0005829">
    <property type="term" value="C:cytosol"/>
    <property type="evidence" value="ECO:0007669"/>
    <property type="project" value="TreeGrafter"/>
</dbReference>
<gene>
    <name evidence="5" type="ORF">H2204_013136</name>
</gene>
<evidence type="ECO:0000256" key="1">
    <source>
        <dbReference type="ARBA" id="ARBA00006252"/>
    </source>
</evidence>
<evidence type="ECO:0000313" key="5">
    <source>
        <dbReference type="EMBL" id="KAJ9618181.1"/>
    </source>
</evidence>
<keyword evidence="2" id="KW-0560">Oxidoreductase</keyword>
<name>A0AA39CRM6_9EURO</name>
<dbReference type="Gene3D" id="3.40.50.360">
    <property type="match status" value="1"/>
</dbReference>
<proteinExistence type="inferred from homology"/>
<evidence type="ECO:0000256" key="2">
    <source>
        <dbReference type="ARBA" id="ARBA00023002"/>
    </source>
</evidence>
<dbReference type="InterPro" id="IPR001647">
    <property type="entry name" value="HTH_TetR"/>
</dbReference>
<accession>A0AA39CRM6</accession>
<protein>
    <recommendedName>
        <fullName evidence="4">HTH tetR-type domain-containing protein</fullName>
    </recommendedName>
</protein>
<dbReference type="Pfam" id="PF00440">
    <property type="entry name" value="TetR_N"/>
    <property type="match status" value="1"/>
</dbReference>
<organism evidence="5">
    <name type="scientific">Knufia peltigerae</name>
    <dbReference type="NCBI Taxonomy" id="1002370"/>
    <lineage>
        <taxon>Eukaryota</taxon>
        <taxon>Fungi</taxon>
        <taxon>Dikarya</taxon>
        <taxon>Ascomycota</taxon>
        <taxon>Pezizomycotina</taxon>
        <taxon>Eurotiomycetes</taxon>
        <taxon>Chaetothyriomycetidae</taxon>
        <taxon>Chaetothyriales</taxon>
        <taxon>Trichomeriaceae</taxon>
        <taxon>Knufia</taxon>
    </lineage>
</organism>
<dbReference type="InterPro" id="IPR003680">
    <property type="entry name" value="Flavodoxin_fold"/>
</dbReference>
<dbReference type="Gene3D" id="1.10.357.10">
    <property type="entry name" value="Tetracycline Repressor, domain 2"/>
    <property type="match status" value="1"/>
</dbReference>
<keyword evidence="3" id="KW-0238">DNA-binding</keyword>
<dbReference type="AlphaFoldDB" id="A0AA39CRM6"/>
<dbReference type="InterPro" id="IPR029039">
    <property type="entry name" value="Flavoprotein-like_sf"/>
</dbReference>
<dbReference type="EMBL" id="JAPDRN010000144">
    <property type="protein sequence ID" value="KAJ9618181.1"/>
    <property type="molecule type" value="Genomic_DNA"/>
</dbReference>
<reference evidence="5" key="1">
    <citation type="submission" date="2022-10" db="EMBL/GenBank/DDBJ databases">
        <title>Culturing micro-colonial fungi from biological soil crusts in the Mojave desert and describing Neophaeococcomyces mojavensis, and introducing the new genera and species Taxawa tesnikishii.</title>
        <authorList>
            <person name="Kurbessoian T."/>
            <person name="Stajich J.E."/>
        </authorList>
    </citation>
    <scope>NUCLEOTIDE SEQUENCE</scope>
    <source>
        <strain evidence="5">TK_35</strain>
    </source>
</reference>
<feature type="domain" description="HTH tetR-type" evidence="4">
    <location>
        <begin position="185"/>
        <end position="245"/>
    </location>
</feature>
<dbReference type="Pfam" id="PF02525">
    <property type="entry name" value="Flavodoxin_2"/>
    <property type="match status" value="1"/>
</dbReference>
<dbReference type="PRINTS" id="PR00455">
    <property type="entry name" value="HTHTETR"/>
</dbReference>
<comment type="caution">
    <text evidence="5">The sequence shown here is derived from an EMBL/GenBank/DDBJ whole genome shotgun (WGS) entry which is preliminary data.</text>
</comment>
<sequence>MHTHIVVAHPEPASLTHAVAARIGEAIVNANAGNTVTAVDLMAEGFDPRFNAQDHAFFRRTTALPADVAAEHARLDAADTLVLVYPLYWWSFPALLKGWIDRVFTQGWAYDEGADGKVEKKLQRLQVHLVALGGAGQQMIDRRGYGEAMKTQIDQGIFDYCGAPVLSSTLLLDADSGMAETHLQTARARQLLDVAWALVGEEGTDALTLGRLAEAAGVAKPLAYDHFETRNGLLAALYADYDQRQTVVFDERIGAAKARLKDRAHAIASGYIDCVLSQGSEIQGILAALAGSPELRAVRRCYQQDFIDKCARWLGPFAAEEVVSTTGLWAILGAAETLSEAVAADAVEHAAAEAELERVIVAIVKRST</sequence>
<comment type="similarity">
    <text evidence="1">Belongs to the NAD(P)H dehydrogenase (quinone) family.</text>
</comment>
<dbReference type="PANTHER" id="PTHR10204">
    <property type="entry name" value="NAD P H OXIDOREDUCTASE-RELATED"/>
    <property type="match status" value="1"/>
</dbReference>
<evidence type="ECO:0000256" key="3">
    <source>
        <dbReference type="ARBA" id="ARBA00023125"/>
    </source>
</evidence>